<gene>
    <name evidence="2" type="ORF">AYBTSS11_LOCUS236</name>
</gene>
<accession>A0AA86RNR8</accession>
<evidence type="ECO:0000313" key="2">
    <source>
        <dbReference type="EMBL" id="CAJ1786389.1"/>
    </source>
</evidence>
<dbReference type="EMBL" id="OY731398">
    <property type="protein sequence ID" value="CAJ1786389.1"/>
    <property type="molecule type" value="Genomic_DNA"/>
</dbReference>
<dbReference type="Gramene" id="rna-AYBTSS11_LOCUS236">
    <property type="protein sequence ID" value="CAJ1786389.1"/>
    <property type="gene ID" value="gene-AYBTSS11_LOCUS236"/>
</dbReference>
<feature type="region of interest" description="Disordered" evidence="1">
    <location>
        <begin position="1"/>
        <end position="20"/>
    </location>
</feature>
<evidence type="ECO:0000256" key="1">
    <source>
        <dbReference type="SAM" id="MobiDB-lite"/>
    </source>
</evidence>
<dbReference type="AlphaFoldDB" id="A0AA86RNR8"/>
<sequence length="94" mass="10596">MDMTPEATRLLIQRGGQGAPAGSVGMLYESLTGPKDFIGGRTNNLFDGEVKEQARSTFPNEFRESIKCLKGRERRWRQLLEHMHSVASLIFLNT</sequence>
<organism evidence="2 3">
    <name type="scientific">Sphenostylis stenocarpa</name>
    <dbReference type="NCBI Taxonomy" id="92480"/>
    <lineage>
        <taxon>Eukaryota</taxon>
        <taxon>Viridiplantae</taxon>
        <taxon>Streptophyta</taxon>
        <taxon>Embryophyta</taxon>
        <taxon>Tracheophyta</taxon>
        <taxon>Spermatophyta</taxon>
        <taxon>Magnoliopsida</taxon>
        <taxon>eudicotyledons</taxon>
        <taxon>Gunneridae</taxon>
        <taxon>Pentapetalae</taxon>
        <taxon>rosids</taxon>
        <taxon>fabids</taxon>
        <taxon>Fabales</taxon>
        <taxon>Fabaceae</taxon>
        <taxon>Papilionoideae</taxon>
        <taxon>50 kb inversion clade</taxon>
        <taxon>NPAAA clade</taxon>
        <taxon>indigoferoid/millettioid clade</taxon>
        <taxon>Phaseoleae</taxon>
        <taxon>Sphenostylis</taxon>
    </lineage>
</organism>
<name>A0AA86RNR8_9FABA</name>
<evidence type="ECO:0000313" key="3">
    <source>
        <dbReference type="Proteomes" id="UP001189624"/>
    </source>
</evidence>
<proteinExistence type="predicted"/>
<dbReference type="Proteomes" id="UP001189624">
    <property type="component" value="Chromosome 1"/>
</dbReference>
<protein>
    <submittedName>
        <fullName evidence="2">Uncharacterized protein</fullName>
    </submittedName>
</protein>
<keyword evidence="3" id="KW-1185">Reference proteome</keyword>
<reference evidence="2" key="1">
    <citation type="submission" date="2023-10" db="EMBL/GenBank/DDBJ databases">
        <authorList>
            <person name="Domelevo Entfellner J.-B."/>
        </authorList>
    </citation>
    <scope>NUCLEOTIDE SEQUENCE</scope>
</reference>